<dbReference type="Proteomes" id="UP001595898">
    <property type="component" value="Unassembled WGS sequence"/>
</dbReference>
<protein>
    <submittedName>
        <fullName evidence="2">Pseudaminic acid biosynthesis-associated methylase</fullName>
    </submittedName>
</protein>
<reference evidence="2 3" key="1">
    <citation type="journal article" date="2019" name="Int. J. Syst. Evol. Microbiol.">
        <title>The Global Catalogue of Microorganisms (GCM) 10K type strain sequencing project: providing services to taxonomists for standard genome sequencing and annotation.</title>
        <authorList>
            <consortium name="The Broad Institute Genomics Platform"/>
            <consortium name="The Broad Institute Genome Sequencing Center for Infectious Disease"/>
            <person name="Wu L."/>
            <person name="Ma J."/>
        </authorList>
    </citation>
    <scope>NUCLEOTIDE SEQUENCE [LARGE SCALE GENOMIC DNA]</scope>
    <source>
        <strain evidence="2 3">WLHS5</strain>
    </source>
</reference>
<dbReference type="InterPro" id="IPR020027">
    <property type="entry name" value="Pseudamin_synth-assoc_MeTrfase"/>
</dbReference>
<keyword evidence="3" id="KW-1185">Reference proteome</keyword>
<keyword evidence="2" id="KW-0808">Transferase</keyword>
<gene>
    <name evidence="2" type="ORF">ACFO5R_09840</name>
</gene>
<organism evidence="2 3">
    <name type="scientific">Halosolutus amylolyticus</name>
    <dbReference type="NCBI Taxonomy" id="2932267"/>
    <lineage>
        <taxon>Archaea</taxon>
        <taxon>Methanobacteriati</taxon>
        <taxon>Methanobacteriota</taxon>
        <taxon>Stenosarchaea group</taxon>
        <taxon>Halobacteria</taxon>
        <taxon>Halobacteriales</taxon>
        <taxon>Natrialbaceae</taxon>
        <taxon>Halosolutus</taxon>
    </lineage>
</organism>
<evidence type="ECO:0000259" key="1">
    <source>
        <dbReference type="Pfam" id="PF08241"/>
    </source>
</evidence>
<dbReference type="GO" id="GO:0032259">
    <property type="term" value="P:methylation"/>
    <property type="evidence" value="ECO:0007669"/>
    <property type="project" value="UniProtKB-KW"/>
</dbReference>
<accession>A0ABD5PP56</accession>
<comment type="caution">
    <text evidence="2">The sequence shown here is derived from an EMBL/GenBank/DDBJ whole genome shotgun (WGS) entry which is preliminary data.</text>
</comment>
<keyword evidence="2" id="KW-0489">Methyltransferase</keyword>
<name>A0ABD5PP56_9EURY</name>
<evidence type="ECO:0000313" key="2">
    <source>
        <dbReference type="EMBL" id="MFC4542228.1"/>
    </source>
</evidence>
<sequence>MYVLLVRRSDRIRTTFYTIASDMTSENSRKWAGEAGLKYTDRNPHTVDGLEELREEQYGVTQTELYEEILDDVDRDNKILEVGSNVGVQLRCLRNLGFENLYGLDIQSLAIEKSREYAPSIPAVVGDASRLPFKDETFDLVFTNGCLVTIPPELIDTVQAEITRCSKRYVFGQEFHADEYVAIESDHDDQLYWKTDFCDRYLENNDLELIESSFLSYVETDNVDRMFLLEKSG</sequence>
<dbReference type="EMBL" id="JBHSFA010000005">
    <property type="protein sequence ID" value="MFC4542228.1"/>
    <property type="molecule type" value="Genomic_DNA"/>
</dbReference>
<dbReference type="Pfam" id="PF08241">
    <property type="entry name" value="Methyltransf_11"/>
    <property type="match status" value="1"/>
</dbReference>
<dbReference type="CDD" id="cd02440">
    <property type="entry name" value="AdoMet_MTases"/>
    <property type="match status" value="1"/>
</dbReference>
<dbReference type="GO" id="GO:0008168">
    <property type="term" value="F:methyltransferase activity"/>
    <property type="evidence" value="ECO:0007669"/>
    <property type="project" value="UniProtKB-KW"/>
</dbReference>
<dbReference type="AlphaFoldDB" id="A0ABD5PP56"/>
<proteinExistence type="predicted"/>
<dbReference type="InterPro" id="IPR013216">
    <property type="entry name" value="Methyltransf_11"/>
</dbReference>
<dbReference type="RefSeq" id="WP_250141628.1">
    <property type="nucleotide sequence ID" value="NZ_JALIQP010000004.1"/>
</dbReference>
<evidence type="ECO:0000313" key="3">
    <source>
        <dbReference type="Proteomes" id="UP001595898"/>
    </source>
</evidence>
<dbReference type="SUPFAM" id="SSF53335">
    <property type="entry name" value="S-adenosyl-L-methionine-dependent methyltransferases"/>
    <property type="match status" value="1"/>
</dbReference>
<feature type="domain" description="Methyltransferase type 11" evidence="1">
    <location>
        <begin position="80"/>
        <end position="167"/>
    </location>
</feature>
<dbReference type="InterPro" id="IPR029063">
    <property type="entry name" value="SAM-dependent_MTases_sf"/>
</dbReference>
<dbReference type="NCBIfam" id="TIGR03587">
    <property type="entry name" value="Pse_Me-ase"/>
    <property type="match status" value="1"/>
</dbReference>
<dbReference type="Gene3D" id="3.40.50.150">
    <property type="entry name" value="Vaccinia Virus protein VP39"/>
    <property type="match status" value="1"/>
</dbReference>